<dbReference type="InterPro" id="IPR010985">
    <property type="entry name" value="Ribbon_hlx_hlx"/>
</dbReference>
<dbReference type="EMBL" id="CP000610">
    <property type="protein sequence ID" value="ABO36133.1"/>
    <property type="molecule type" value="Genomic_DNA"/>
</dbReference>
<feature type="transmembrane region" description="Helical" evidence="1">
    <location>
        <begin position="6"/>
        <end position="24"/>
    </location>
</feature>
<protein>
    <submittedName>
        <fullName evidence="2">Uncharacterized protein</fullName>
    </submittedName>
</protein>
<evidence type="ECO:0000313" key="2">
    <source>
        <dbReference type="EMBL" id="AAC45249.1"/>
    </source>
</evidence>
<evidence type="ECO:0000313" key="4">
    <source>
        <dbReference type="Proteomes" id="UP000000253"/>
    </source>
</evidence>
<gene>
    <name evidence="3" type="ordered locus">MmarC5_1842</name>
</gene>
<accession>A4G0Z9</accession>
<sequence>MQNLYILFAKNIFFEVIYILFRNFKKGDKIQHNFRIYKNLNVRSLRFYLSKIKDIKKLDPQILGELSKYPTKYNKTITLTKEEEEIIKKYGKTTNTLLNYIIYTAKIEIIHNLPEEEESSLKNLFGL</sequence>
<evidence type="ECO:0000313" key="3">
    <source>
        <dbReference type="EMBL" id="ABO36133.1"/>
    </source>
</evidence>
<dbReference type="RefSeq" id="WP_010890224.1">
    <property type="nucleotide sequence ID" value="NC_009136.1"/>
</dbReference>
<dbReference type="GO" id="GO:0006355">
    <property type="term" value="P:regulation of DNA-templated transcription"/>
    <property type="evidence" value="ECO:0007669"/>
    <property type="project" value="InterPro"/>
</dbReference>
<keyword evidence="2" id="KW-0614">Plasmid</keyword>
<dbReference type="HOGENOM" id="CLU_1965573_0_0_2"/>
<dbReference type="InterPro" id="IPR024254">
    <property type="entry name" value="MJ0366-like"/>
</dbReference>
<name>O06096_METM5</name>
<keyword evidence="1" id="KW-0812">Transmembrane</keyword>
<organism evidence="2">
    <name type="scientific">Methanococcus maripaludis (strain C5 / ATCC BAA-1333)</name>
    <dbReference type="NCBI Taxonomy" id="402880"/>
    <lineage>
        <taxon>Archaea</taxon>
        <taxon>Methanobacteriati</taxon>
        <taxon>Methanobacteriota</taxon>
        <taxon>Methanomada group</taxon>
        <taxon>Methanococci</taxon>
        <taxon>Methanococcales</taxon>
        <taxon>Methanococcaceae</taxon>
        <taxon>Methanococcus</taxon>
    </lineage>
</organism>
<geneLocation type="plasmid" evidence="2">
    <name>pURB500</name>
</geneLocation>
<accession>O06096</accession>
<geneLocation type="plasmid" evidence="3 4">
    <name>pMMC501</name>
</geneLocation>
<keyword evidence="1" id="KW-0472">Membrane</keyword>
<keyword evidence="1" id="KW-1133">Transmembrane helix</keyword>
<reference evidence="3 4" key="2">
    <citation type="submission" date="2007-03" db="EMBL/GenBank/DDBJ databases">
        <title>Complete sequence of plasmid pMMC501 of Methanococcus maripaludis C5.</title>
        <authorList>
            <consortium name="US DOE Joint Genome Institute"/>
            <person name="Copeland A."/>
            <person name="Lucas S."/>
            <person name="Lapidus A."/>
            <person name="Barry K."/>
            <person name="Glavina del Rio T."/>
            <person name="Dalin E."/>
            <person name="Tice H."/>
            <person name="Pitluck S."/>
            <person name="Chertkov O."/>
            <person name="Brettin T."/>
            <person name="Bruce D."/>
            <person name="Han C."/>
            <person name="Detter J.C."/>
            <person name="Schmutz J."/>
            <person name="Larimer F."/>
            <person name="Land M."/>
            <person name="Hauser L."/>
            <person name="Kyrpides N."/>
            <person name="Mikhailova N."/>
            <person name="Sieprawska-Lupa M."/>
            <person name="Whitman W.B."/>
            <person name="Richardson P."/>
        </authorList>
    </citation>
    <scope>NUCLEOTIDE SEQUENCE [LARGE SCALE GENOMIC DNA]</scope>
    <source>
        <strain evidence="3">C5</strain>
        <strain evidence="4">C5 / ATCC BAA-1333</strain>
        <strain>pMMC501</strain>
        <plasmid evidence="4">Plasmid pMMC501</plasmid>
        <plasmid evidence="3">pMMC501</plasmid>
    </source>
</reference>
<dbReference type="AlphaFoldDB" id="O06096"/>
<dbReference type="GeneID" id="95969887"/>
<proteinExistence type="predicted"/>
<dbReference type="EMBL" id="U47023">
    <property type="protein sequence ID" value="AAC45249.1"/>
    <property type="molecule type" value="Genomic_DNA"/>
</dbReference>
<dbReference type="SUPFAM" id="SSF47598">
    <property type="entry name" value="Ribbon-helix-helix"/>
    <property type="match status" value="1"/>
</dbReference>
<evidence type="ECO:0000256" key="1">
    <source>
        <dbReference type="SAM" id="Phobius"/>
    </source>
</evidence>
<dbReference type="eggNOG" id="arCOG05030">
    <property type="taxonomic scope" value="Archaea"/>
</dbReference>
<dbReference type="KEGG" id="mmq:MmarC5_1842"/>
<dbReference type="Pfam" id="PF10802">
    <property type="entry name" value="DUF2540"/>
    <property type="match status" value="1"/>
</dbReference>
<reference evidence="2" key="1">
    <citation type="journal article" date="1997" name="J. Bacteriol.">
        <title>Characterization of pURB500 from the archaeon Methanococcus maripaludis and construction of a shuttle vector.</title>
        <authorList>
            <person name="Tumbula D.L."/>
            <person name="Bowen T.L."/>
            <person name="Whitman W.B."/>
        </authorList>
    </citation>
    <scope>NUCLEOTIDE SEQUENCE</scope>
    <source>
        <strain evidence="2">C5</strain>
        <plasmid evidence="2">pURB500</plasmid>
    </source>
</reference>
<dbReference type="Gene3D" id="3.30.70.3260">
    <property type="entry name" value="Uncharacterised protein PF10802, DUF2540"/>
    <property type="match status" value="1"/>
</dbReference>
<dbReference type="Proteomes" id="UP000000253">
    <property type="component" value="Plasmid pMMC501"/>
</dbReference>